<evidence type="ECO:0000259" key="2">
    <source>
        <dbReference type="Pfam" id="PF13547"/>
    </source>
</evidence>
<organism evidence="5 6">
    <name type="scientific">Kaistia soli DSM 19436</name>
    <dbReference type="NCBI Taxonomy" id="1122133"/>
    <lineage>
        <taxon>Bacteria</taxon>
        <taxon>Pseudomonadati</taxon>
        <taxon>Pseudomonadota</taxon>
        <taxon>Alphaproteobacteria</taxon>
        <taxon>Hyphomicrobiales</taxon>
        <taxon>Kaistiaceae</taxon>
        <taxon>Kaistia</taxon>
    </lineage>
</organism>
<feature type="domain" description="Tip attachment protein J" evidence="3">
    <location>
        <begin position="785"/>
        <end position="944"/>
    </location>
</feature>
<dbReference type="Gene3D" id="3.20.20.80">
    <property type="entry name" value="Glycosidases"/>
    <property type="match status" value="1"/>
</dbReference>
<reference evidence="5" key="1">
    <citation type="submission" date="2016-11" db="EMBL/GenBank/DDBJ databases">
        <authorList>
            <person name="Jaros S."/>
            <person name="Januszkiewicz K."/>
            <person name="Wedrychowicz H."/>
        </authorList>
    </citation>
    <scope>NUCLEOTIDE SEQUENCE [LARGE SCALE GENOMIC DNA]</scope>
    <source>
        <strain evidence="5">DSM 19436</strain>
    </source>
</reference>
<dbReference type="OrthoDB" id="8445115at2"/>
<evidence type="ECO:0000259" key="3">
    <source>
        <dbReference type="Pfam" id="PF13550"/>
    </source>
</evidence>
<accession>A0A1M4UX61</accession>
<feature type="domain" description="Rcc01698-like C-terminal" evidence="4">
    <location>
        <begin position="1035"/>
        <end position="1134"/>
    </location>
</feature>
<proteinExistence type="predicted"/>
<sequence>MATIVLQAAGAAIGGIFGPLGATLGAAVGALAGSVIDQSLFGSSTEGTRLSDLDVQRSEEGAPIPRLYGRARLSGQVIWATRFEEVTSEEGGKGGGSSVTNYAYYANFAIGLCEGPVARIGRCWADGEELDLSTVAWRLLAGYEGQPADSLIEAKQGASGTPAYRGTAVVVFERLPVADYGNRLPQLAFEVFRPISGVEDAIRAVVIIPAASEFAYDPEPVYRTGTAGSRETLNRHIDGAKTDWRASLDELQAICPHLERAALAVSWFGDDLRADRCTVAPRVETAAGTTSPVWSVAGLDRATARLVSQIDGRPAFGGTPSDGSVVRAIADIKARGLGVTFYPFLMMDVPASSGLTDPYGYGEQSAYPWRGRITASIAPGRSGTPDKTTAMTAEIAAFMGSAMPAEFSIVGGGVVYSGPAEWSYRRMVLHAAHLCVAAGGVDAFLIGSELVGLTTLRSGPSTYPFVAALRALAADVRAVLGPATRISYAADWSEYFGHQPGDGSGDAHFHLDPLWADANIDAVGIDLYVPLADWRDGSTHQDAAVAESGHDIAYLQANIEGGENFDWYYGSTADRAAQIRSPITDGAYGKPWIYRSKAIADWWANRHFDRPGGVEASAPTAWVGGMKPIWFTELGCPAVDKGANEPNVFPDPKVGGIRLPHFSHGGRDALMQERALSALLAFRDPASTGFVTARNPISPVYGGRMVDIGWSHVWAWDARPYPAFPLLDEVWSDGGNWETGHWLNGRLGALPISRLVGRILYDYGIEGGEVGDLDGMLDGYVVESIGSARDALKPLADMFAFSVAESGAGVRFVRRGLPRLSIGADDLVEDDSTPLVTIRRAQETELPAELSVAFYDGLSDYRSRTVASRRIETASRRQSSLSASMVTDDGVATALADARLQDMWDGRETLSFALAPLALSLEAADIVSFEQEGITRLLQVTRIEAGAARHIEARALDPTASAQPVGSGASAPPTWRAEAGPPDVVVLDLPSLTGAETGAAPRLAVFADPWSGPVSVAIGSADAGYLARQRVDQRAVIGTIDAAVPAGPVARFDEATVIDVALAAGALSALPLAAVLNGGNLAAIGSEADGFELIQFRDAELVGAGLWRLSGLLRGQGGTTDVAARGHAAGARFVRLNAATPLFALEAGEIGLSKRLRAGPLGTPYDADHFTDRAFMVAGRGLLPLAPVHLNGKRDAGGDVTLSWIRQTRQGGDRWDQVEVPLGEESEAYRVDLIEAGVLKASRVVASPGTLFTAGELAAVLSVPDAVFTARVSQLSPTAGAGLATEIMINV</sequence>
<dbReference type="STRING" id="1122133.SAMN02745157_0557"/>
<dbReference type="InterPro" id="IPR056490">
    <property type="entry name" value="Rcc01698_C"/>
</dbReference>
<name>A0A1M4UX61_9HYPH</name>
<evidence type="ECO:0000313" key="5">
    <source>
        <dbReference type="EMBL" id="SHE61306.1"/>
    </source>
</evidence>
<keyword evidence="6" id="KW-1185">Reference proteome</keyword>
<dbReference type="InterPro" id="IPR025195">
    <property type="entry name" value="GTA_TIM_dom"/>
</dbReference>
<feature type="domain" description="GTA TIM-barrel-like" evidence="2">
    <location>
        <begin position="422"/>
        <end position="725"/>
    </location>
</feature>
<dbReference type="Pfam" id="PF23666">
    <property type="entry name" value="Rcc01698_C"/>
    <property type="match status" value="1"/>
</dbReference>
<dbReference type="Pfam" id="PF13550">
    <property type="entry name" value="Phage-tail_3"/>
    <property type="match status" value="1"/>
</dbReference>
<dbReference type="RefSeq" id="WP_073051260.1">
    <property type="nucleotide sequence ID" value="NZ_FQUP01000001.1"/>
</dbReference>
<dbReference type="InterPro" id="IPR032876">
    <property type="entry name" value="J_dom"/>
</dbReference>
<dbReference type="EMBL" id="FQUP01000001">
    <property type="protein sequence ID" value="SHE61306.1"/>
    <property type="molecule type" value="Genomic_DNA"/>
</dbReference>
<dbReference type="CDD" id="cd19607">
    <property type="entry name" value="GTA_TIM-barrel-like"/>
    <property type="match status" value="1"/>
</dbReference>
<dbReference type="Pfam" id="PF13547">
    <property type="entry name" value="GTA_TIM"/>
    <property type="match status" value="1"/>
</dbReference>
<evidence type="ECO:0000256" key="1">
    <source>
        <dbReference type="SAM" id="MobiDB-lite"/>
    </source>
</evidence>
<gene>
    <name evidence="5" type="ORF">SAMN02745157_0557</name>
</gene>
<protein>
    <submittedName>
        <fullName evidence="5">Putative phage tail protein</fullName>
    </submittedName>
</protein>
<evidence type="ECO:0000313" key="6">
    <source>
        <dbReference type="Proteomes" id="UP000184485"/>
    </source>
</evidence>
<evidence type="ECO:0000259" key="4">
    <source>
        <dbReference type="Pfam" id="PF23666"/>
    </source>
</evidence>
<dbReference type="Proteomes" id="UP000184485">
    <property type="component" value="Unassembled WGS sequence"/>
</dbReference>
<feature type="region of interest" description="Disordered" evidence="1">
    <location>
        <begin position="958"/>
        <end position="977"/>
    </location>
</feature>